<proteinExistence type="inferred from homology"/>
<dbReference type="InterPro" id="IPR014044">
    <property type="entry name" value="CAP_dom"/>
</dbReference>
<dbReference type="Pfam" id="PF00188">
    <property type="entry name" value="CAP"/>
    <property type="match status" value="1"/>
</dbReference>
<evidence type="ECO:0000256" key="7">
    <source>
        <dbReference type="SAM" id="SignalP"/>
    </source>
</evidence>
<reference evidence="9" key="2">
    <citation type="submission" date="2020-05" db="UniProtKB">
        <authorList>
            <consortium name="EnsemblMetazoa"/>
        </authorList>
    </citation>
    <scope>IDENTIFICATION</scope>
    <source>
        <strain evidence="9">MINIMUS1</strain>
    </source>
</reference>
<dbReference type="SMART" id="SM00198">
    <property type="entry name" value="SCP"/>
    <property type="match status" value="1"/>
</dbReference>
<dbReference type="FunFam" id="3.40.33.10:FF:000007">
    <property type="entry name" value="Venom allergen"/>
    <property type="match status" value="1"/>
</dbReference>
<keyword evidence="3" id="KW-0964">Secreted</keyword>
<sequence length="265" mass="29981">MFYSLLVIVIALGFLPGSHHLTTNDYCVADYCEPGLRNVGCSTPPIEGGPACQGKQARNANLTISGQKIILHEHNRLRSLLASGQLGTFASASRMPQLVWDVELANQAAHNVRSCRFHHDECRNTEQFRFVGQNIAEYRYTGSRKDLKELMVKEIHLWWSEHNVTTQRQLDEFPTEEPEPQIEHFTQMVSDRTWKLGCSAQQWNEPGEDNVFYFVCNYSFSNMEGQPVYAKGKQASRCTTGGNALYPGLCSIKERIYSTPKAISN</sequence>
<evidence type="ECO:0000256" key="5">
    <source>
        <dbReference type="ARBA" id="ARBA00023180"/>
    </source>
</evidence>
<keyword evidence="10" id="KW-1185">Reference proteome</keyword>
<feature type="domain" description="SCP" evidence="8">
    <location>
        <begin position="65"/>
        <end position="225"/>
    </location>
</feature>
<dbReference type="STRING" id="112268.A0A1Y9IW78"/>
<keyword evidence="4 7" id="KW-0732">Signal</keyword>
<feature type="signal peptide" evidence="7">
    <location>
        <begin position="1"/>
        <end position="20"/>
    </location>
</feature>
<evidence type="ECO:0000256" key="6">
    <source>
        <dbReference type="ARBA" id="ARBA00068306"/>
    </source>
</evidence>
<dbReference type="EnsemblMetazoa" id="AMIN015958-RA">
    <property type="protein sequence ID" value="AMIN015958-PA"/>
    <property type="gene ID" value="AMIN015958"/>
</dbReference>
<dbReference type="PANTHER" id="PTHR10334">
    <property type="entry name" value="CYSTEINE-RICH SECRETORY PROTEIN-RELATED"/>
    <property type="match status" value="1"/>
</dbReference>
<dbReference type="CDD" id="cd05380">
    <property type="entry name" value="CAP_euk"/>
    <property type="match status" value="1"/>
</dbReference>
<evidence type="ECO:0000313" key="10">
    <source>
        <dbReference type="Proteomes" id="UP000075920"/>
    </source>
</evidence>
<evidence type="ECO:0000256" key="3">
    <source>
        <dbReference type="ARBA" id="ARBA00022525"/>
    </source>
</evidence>
<evidence type="ECO:0000256" key="1">
    <source>
        <dbReference type="ARBA" id="ARBA00004613"/>
    </source>
</evidence>
<dbReference type="VEuPathDB" id="VectorBase:AMIN015958"/>
<name>A0A1Y9IW78_9DIPT</name>
<dbReference type="SUPFAM" id="SSF55797">
    <property type="entry name" value="PR-1-like"/>
    <property type="match status" value="1"/>
</dbReference>
<evidence type="ECO:0000259" key="8">
    <source>
        <dbReference type="SMART" id="SM00198"/>
    </source>
</evidence>
<dbReference type="Proteomes" id="UP000075920">
    <property type="component" value="Unassembled WGS sequence"/>
</dbReference>
<evidence type="ECO:0000256" key="2">
    <source>
        <dbReference type="ARBA" id="ARBA00009923"/>
    </source>
</evidence>
<evidence type="ECO:0000256" key="4">
    <source>
        <dbReference type="ARBA" id="ARBA00022729"/>
    </source>
</evidence>
<dbReference type="InterPro" id="IPR035940">
    <property type="entry name" value="CAP_sf"/>
</dbReference>
<accession>A0A1Y9IW78</accession>
<dbReference type="PIRSF" id="PIRSF038921">
    <property type="entry name" value="P14a"/>
    <property type="match status" value="1"/>
</dbReference>
<dbReference type="InterPro" id="IPR034763">
    <property type="entry name" value="P14a_insect"/>
</dbReference>
<comment type="subcellular location">
    <subcellularLocation>
        <location evidence="1">Secreted</location>
    </subcellularLocation>
</comment>
<organism evidence="9 10">
    <name type="scientific">Anopheles minimus</name>
    <dbReference type="NCBI Taxonomy" id="112268"/>
    <lineage>
        <taxon>Eukaryota</taxon>
        <taxon>Metazoa</taxon>
        <taxon>Ecdysozoa</taxon>
        <taxon>Arthropoda</taxon>
        <taxon>Hexapoda</taxon>
        <taxon>Insecta</taxon>
        <taxon>Pterygota</taxon>
        <taxon>Neoptera</taxon>
        <taxon>Endopterygota</taxon>
        <taxon>Diptera</taxon>
        <taxon>Nematocera</taxon>
        <taxon>Culicoidea</taxon>
        <taxon>Culicidae</taxon>
        <taxon>Anophelinae</taxon>
        <taxon>Anopheles</taxon>
    </lineage>
</organism>
<reference evidence="10" key="1">
    <citation type="submission" date="2013-03" db="EMBL/GenBank/DDBJ databases">
        <title>The Genome Sequence of Anopheles minimus MINIMUS1.</title>
        <authorList>
            <consortium name="The Broad Institute Genomics Platform"/>
            <person name="Neafsey D.E."/>
            <person name="Walton C."/>
            <person name="Walker B."/>
            <person name="Young S.K."/>
            <person name="Zeng Q."/>
            <person name="Gargeya S."/>
            <person name="Fitzgerald M."/>
            <person name="Haas B."/>
            <person name="Abouelleil A."/>
            <person name="Allen A.W."/>
            <person name="Alvarado L."/>
            <person name="Arachchi H.M."/>
            <person name="Berlin A.M."/>
            <person name="Chapman S.B."/>
            <person name="Gainer-Dewar J."/>
            <person name="Goldberg J."/>
            <person name="Griggs A."/>
            <person name="Gujja S."/>
            <person name="Hansen M."/>
            <person name="Howarth C."/>
            <person name="Imamovic A."/>
            <person name="Ireland A."/>
            <person name="Larimer J."/>
            <person name="McCowan C."/>
            <person name="Murphy C."/>
            <person name="Pearson M."/>
            <person name="Poon T.W."/>
            <person name="Priest M."/>
            <person name="Roberts A."/>
            <person name="Saif S."/>
            <person name="Shea T."/>
            <person name="Sisk P."/>
            <person name="Sykes S."/>
            <person name="Wortman J."/>
            <person name="Nusbaum C."/>
            <person name="Birren B."/>
        </authorList>
    </citation>
    <scope>NUCLEOTIDE SEQUENCE [LARGE SCALE GENOMIC DNA]</scope>
    <source>
        <strain evidence="10">MINIMUS1</strain>
    </source>
</reference>
<protein>
    <recommendedName>
        <fullName evidence="6">Venom allergen-1</fullName>
    </recommendedName>
</protein>
<comment type="similarity">
    <text evidence="2">Belongs to the CRISP family.</text>
</comment>
<dbReference type="AlphaFoldDB" id="A0A1Y9IW78"/>
<keyword evidence="5" id="KW-0325">Glycoprotein</keyword>
<dbReference type="Gene3D" id="3.40.33.10">
    <property type="entry name" value="CAP"/>
    <property type="match status" value="1"/>
</dbReference>
<evidence type="ECO:0000313" key="9">
    <source>
        <dbReference type="EnsemblMetazoa" id="AMIN015958-PA"/>
    </source>
</evidence>
<dbReference type="GO" id="GO:0005576">
    <property type="term" value="C:extracellular region"/>
    <property type="evidence" value="ECO:0007669"/>
    <property type="project" value="UniProtKB-SubCell"/>
</dbReference>
<dbReference type="InterPro" id="IPR001283">
    <property type="entry name" value="CRISP-related"/>
</dbReference>
<feature type="chain" id="PRO_5010988205" description="Venom allergen-1" evidence="7">
    <location>
        <begin position="21"/>
        <end position="265"/>
    </location>
</feature>